<name>A0A1I8A0T7_9BILA</name>
<sequence>MTHLESWTSFSSSAFWRWKTCSMMARSSALRCDRSGIIGSAMAVAPIRPVVGGSEAAAALYSFGGSEASVAAAGGDDDEEEGLEGVAGLHHHHQFQQQRQLNSAQLFHFGERARERLVSRFHIAGLATRSRRPARSVARECSCGAQCRTINDFSCVDQQFLGILGLDTRLDLAMENDASIDLCPGRELGSAKCLTCSPKLWEISAKILDFRSENKSPKI</sequence>
<protein>
    <submittedName>
        <fullName evidence="2">Uncharacterized protein</fullName>
    </submittedName>
</protein>
<dbReference type="Proteomes" id="UP000095287">
    <property type="component" value="Unplaced"/>
</dbReference>
<organism evidence="1 2">
    <name type="scientific">Steinernema glaseri</name>
    <dbReference type="NCBI Taxonomy" id="37863"/>
    <lineage>
        <taxon>Eukaryota</taxon>
        <taxon>Metazoa</taxon>
        <taxon>Ecdysozoa</taxon>
        <taxon>Nematoda</taxon>
        <taxon>Chromadorea</taxon>
        <taxon>Rhabditida</taxon>
        <taxon>Tylenchina</taxon>
        <taxon>Panagrolaimomorpha</taxon>
        <taxon>Strongyloidoidea</taxon>
        <taxon>Steinernematidae</taxon>
        <taxon>Steinernema</taxon>
    </lineage>
</organism>
<dbReference type="WBParaSite" id="L893_g31728.t1">
    <property type="protein sequence ID" value="L893_g31728.t1"/>
    <property type="gene ID" value="L893_g31728"/>
</dbReference>
<keyword evidence="1" id="KW-1185">Reference proteome</keyword>
<evidence type="ECO:0000313" key="2">
    <source>
        <dbReference type="WBParaSite" id="L893_g31728.t1"/>
    </source>
</evidence>
<proteinExistence type="predicted"/>
<reference evidence="2" key="1">
    <citation type="submission" date="2016-11" db="UniProtKB">
        <authorList>
            <consortium name="WormBaseParasite"/>
        </authorList>
    </citation>
    <scope>IDENTIFICATION</scope>
</reference>
<dbReference type="AlphaFoldDB" id="A0A1I8A0T7"/>
<accession>A0A1I8A0T7</accession>
<evidence type="ECO:0000313" key="1">
    <source>
        <dbReference type="Proteomes" id="UP000095287"/>
    </source>
</evidence>